<dbReference type="GO" id="GO:0016787">
    <property type="term" value="F:hydrolase activity"/>
    <property type="evidence" value="ECO:0007669"/>
    <property type="project" value="UniProtKB-KW"/>
</dbReference>
<dbReference type="InterPro" id="IPR006103">
    <property type="entry name" value="Glyco_hydro_2_cat"/>
</dbReference>
<evidence type="ECO:0000256" key="1">
    <source>
        <dbReference type="ARBA" id="ARBA00007401"/>
    </source>
</evidence>
<feature type="domain" description="Glycoside hydrolase family 2 catalytic" evidence="3">
    <location>
        <begin position="450"/>
        <end position="627"/>
    </location>
</feature>
<evidence type="ECO:0000313" key="5">
    <source>
        <dbReference type="EMBL" id="MBW4331954.1"/>
    </source>
</evidence>
<evidence type="ECO:0000259" key="4">
    <source>
        <dbReference type="Pfam" id="PF02837"/>
    </source>
</evidence>
<keyword evidence="5" id="KW-0378">Hydrolase</keyword>
<dbReference type="Pfam" id="PF02837">
    <property type="entry name" value="Glyco_hydro_2_N"/>
    <property type="match status" value="1"/>
</dbReference>
<reference evidence="5 6" key="1">
    <citation type="submission" date="2021-07" db="EMBL/GenBank/DDBJ databases">
        <title>Stakelama flava sp. nov., a novel endophytic bacterium isolated from branch of Kandelia candel.</title>
        <authorList>
            <person name="Tuo L."/>
        </authorList>
    </citation>
    <scope>NUCLEOTIDE SEQUENCE [LARGE SCALE GENOMIC DNA]</scope>
    <source>
        <strain evidence="5 6">CBK3Z-3</strain>
    </source>
</reference>
<dbReference type="Pfam" id="PF02836">
    <property type="entry name" value="Glyco_hydro_2_C"/>
    <property type="match status" value="1"/>
</dbReference>
<proteinExistence type="inferred from homology"/>
<organism evidence="5 6">
    <name type="scientific">Stakelama flava</name>
    <dbReference type="NCBI Taxonomy" id="2860338"/>
    <lineage>
        <taxon>Bacteria</taxon>
        <taxon>Pseudomonadati</taxon>
        <taxon>Pseudomonadota</taxon>
        <taxon>Alphaproteobacteria</taxon>
        <taxon>Sphingomonadales</taxon>
        <taxon>Sphingomonadaceae</taxon>
        <taxon>Stakelama</taxon>
    </lineage>
</organism>
<name>A0ABS6XPZ4_9SPHN</name>
<dbReference type="PANTHER" id="PTHR42732:SF2">
    <property type="entry name" value="BETA-MANNOSIDASE"/>
    <property type="match status" value="1"/>
</dbReference>
<dbReference type="PANTHER" id="PTHR42732">
    <property type="entry name" value="BETA-GALACTOSIDASE"/>
    <property type="match status" value="1"/>
</dbReference>
<dbReference type="InterPro" id="IPR006104">
    <property type="entry name" value="Glyco_hydro_2_N"/>
</dbReference>
<accession>A0ABS6XPZ4</accession>
<evidence type="ECO:0000259" key="3">
    <source>
        <dbReference type="Pfam" id="PF02836"/>
    </source>
</evidence>
<dbReference type="Pfam" id="PF00703">
    <property type="entry name" value="Glyco_hydro_2"/>
    <property type="match status" value="1"/>
</dbReference>
<evidence type="ECO:0000259" key="2">
    <source>
        <dbReference type="Pfam" id="PF00703"/>
    </source>
</evidence>
<comment type="caution">
    <text evidence="5">The sequence shown here is derived from an EMBL/GenBank/DDBJ whole genome shotgun (WGS) entry which is preliminary data.</text>
</comment>
<dbReference type="InterPro" id="IPR051913">
    <property type="entry name" value="GH2_Domain-Containing"/>
</dbReference>
<gene>
    <name evidence="5" type="ORF">KY084_13865</name>
</gene>
<comment type="similarity">
    <text evidence="1">Belongs to the glycosyl hydrolase 2 family.</text>
</comment>
<evidence type="ECO:0000313" key="6">
    <source>
        <dbReference type="Proteomes" id="UP001197214"/>
    </source>
</evidence>
<keyword evidence="6" id="KW-1185">Reference proteome</keyword>
<dbReference type="Proteomes" id="UP001197214">
    <property type="component" value="Unassembled WGS sequence"/>
</dbReference>
<protein>
    <submittedName>
        <fullName evidence="5">Glycoside hydrolase family 2</fullName>
    </submittedName>
</protein>
<dbReference type="EMBL" id="JAHWZX010000015">
    <property type="protein sequence ID" value="MBW4331954.1"/>
    <property type="molecule type" value="Genomic_DNA"/>
</dbReference>
<sequence>MGRRARCRAPVDDVREPLSTLFLRPAGPLQAANWSTKGQPFFPHPSCSHLHRKAPADNSRKERRTVLKLYAALSLLLVAPVAAAQTRQPDAVYTSDLTTQWGARVTPDNVWQSYPRPQMKRERWKNLNGLWDYAITSEATPQPAKMDGEILVPFPVESKLSRVARALNPDQRLWYRRSFTVPADWSGQHIMLNFGAVDYSATVLVNGSVVGSHKGGFGTFGFDITAYLKPGENELVVQVTDPTSAGTQPRGKQILDPSGIWYTAVSGIWQTVWLEPVPALHIANVRATPDIDRGVIDVAVALSGWASDTDAVRLTASADGKPVASTIIRANRRATLAIPDAHLWSPDHPYLYDLKAELVSIRDPYAGEKDRDRAAYDARFTEDETQRYADATIAGAPRDSVDAYFAMRKISVGPGPVRGQPAILLNNKAVFQNGTLDQGWWPDGLYTPPSETAMKSDLLFLKKAGFNMVRKHIKVEPARYYYDADRLGMLIWQDMPSGGGEDQFLAGTSKYQAVFSDDAMAQQQKELADMVGDLRAFPSIVLWVINNEGWGEYNSAALARFVKGIDPSRLIDADSGWVDTAPDVSDVYDIHTYEDVPKTPPHMANRAIVLGEYGGIGLPVEGHIWRPGKRNWGYQTATSEDDYVARFSRKMAEVIRQAKEAGLSAAVYTQTSDVEDEINGLLTYDRARAKAPAETLSDIAAPLWAESPKDD</sequence>
<dbReference type="InterPro" id="IPR006102">
    <property type="entry name" value="Ig-like_GH2"/>
</dbReference>
<feature type="domain" description="Glycoside hydrolase family 2 immunoglobulin-like beta-sandwich" evidence="2">
    <location>
        <begin position="281"/>
        <end position="358"/>
    </location>
</feature>
<feature type="domain" description="Glycosyl hydrolases family 2 sugar binding" evidence="4">
    <location>
        <begin position="170"/>
        <end position="274"/>
    </location>
</feature>